<feature type="transmembrane region" description="Helical" evidence="1">
    <location>
        <begin position="340"/>
        <end position="357"/>
    </location>
</feature>
<gene>
    <name evidence="2" type="ORF">A4A58_18270</name>
</gene>
<feature type="transmembrane region" description="Helical" evidence="1">
    <location>
        <begin position="129"/>
        <end position="152"/>
    </location>
</feature>
<protein>
    <recommendedName>
        <fullName evidence="4">Glycosyltransferase RgtA/B/C/D-like domain-containing protein</fullName>
    </recommendedName>
</protein>
<organism evidence="2 3">
    <name type="scientific">Tardiphaga robiniae</name>
    <dbReference type="NCBI Taxonomy" id="943830"/>
    <lineage>
        <taxon>Bacteria</taxon>
        <taxon>Pseudomonadati</taxon>
        <taxon>Pseudomonadota</taxon>
        <taxon>Alphaproteobacteria</taxon>
        <taxon>Hyphomicrobiales</taxon>
        <taxon>Nitrobacteraceae</taxon>
        <taxon>Tardiphaga</taxon>
    </lineage>
</organism>
<dbReference type="EMBL" id="LVYV01000055">
    <property type="protein sequence ID" value="KZD20676.1"/>
    <property type="molecule type" value="Genomic_DNA"/>
</dbReference>
<keyword evidence="1" id="KW-0472">Membrane</keyword>
<evidence type="ECO:0000313" key="2">
    <source>
        <dbReference type="EMBL" id="KZD20676.1"/>
    </source>
</evidence>
<feature type="transmembrane region" description="Helical" evidence="1">
    <location>
        <begin position="302"/>
        <end position="320"/>
    </location>
</feature>
<feature type="transmembrane region" description="Helical" evidence="1">
    <location>
        <begin position="396"/>
        <end position="414"/>
    </location>
</feature>
<feature type="transmembrane region" description="Helical" evidence="1">
    <location>
        <begin position="103"/>
        <end position="123"/>
    </location>
</feature>
<keyword evidence="1" id="KW-0812">Transmembrane</keyword>
<sequence length="575" mass="63295">MNDCPESARIPARHFHAILLIALFVLEAAIFYVHIARSVAPFYPPTYDQLFYYLSTYDLIHAAHVRGMQAFIEELFQPLSATGSTFVLQGGLLSLLGGANRTTILSINLIYLIALQAVLFGVIRSVSSAAFAWTGIALLLCTTTIFNAAGGIYDYRIDFSALCLYGIWCCLVVWSRAFQDTGKVLLVALAGILLVYSRFFTIIYIAGVLGALLLINIVAIWRSPALDRKDLAKQRARNIALCGVIVAAACLPRLYLSRDAIYGYYMIGHVLGEEKFIRANELGIGSLAEHLLYYPKSILKDHIGPLTWVLALALACWSFARDRVTIREVLGRLPIFGQEFVALGLAVLIPLAILTVNTSKSPVVGGIATVPIILMMVLFGAATWPRGVTIRLPSLGVLNVAVLAMIVGLIAFGLRGLSTKHLAPRADLDRIALMATTIARYAADNHLDHISMSVDRVVDYQNASVPKLYSIEQLHRNLEVSGLLGHGAYGIFATSRDDARRLLAESDVIVLTDPYIDRSHPYPMNTKIKEYWGELAQWTNEHCSLIYSTEILGIPYRVYVRPRAQTPAKQGSIAN</sequence>
<feature type="transmembrane region" description="Helical" evidence="1">
    <location>
        <begin position="238"/>
        <end position="256"/>
    </location>
</feature>
<proteinExistence type="predicted"/>
<name>A0A163XB82_9BRAD</name>
<feature type="transmembrane region" description="Helical" evidence="1">
    <location>
        <begin position="75"/>
        <end position="96"/>
    </location>
</feature>
<comment type="caution">
    <text evidence="2">The sequence shown here is derived from an EMBL/GenBank/DDBJ whole genome shotgun (WGS) entry which is preliminary data.</text>
</comment>
<feature type="transmembrane region" description="Helical" evidence="1">
    <location>
        <begin position="159"/>
        <end position="178"/>
    </location>
</feature>
<feature type="transmembrane region" description="Helical" evidence="1">
    <location>
        <begin position="184"/>
        <end position="217"/>
    </location>
</feature>
<evidence type="ECO:0000313" key="3">
    <source>
        <dbReference type="Proteomes" id="UP000076574"/>
    </source>
</evidence>
<evidence type="ECO:0008006" key="4">
    <source>
        <dbReference type="Google" id="ProtNLM"/>
    </source>
</evidence>
<evidence type="ECO:0000256" key="1">
    <source>
        <dbReference type="SAM" id="Phobius"/>
    </source>
</evidence>
<dbReference type="AlphaFoldDB" id="A0A163XB82"/>
<feature type="transmembrane region" description="Helical" evidence="1">
    <location>
        <begin position="363"/>
        <end position="384"/>
    </location>
</feature>
<dbReference type="STRING" id="943830.A4A58_18270"/>
<reference evidence="2 3" key="1">
    <citation type="submission" date="2016-03" db="EMBL/GenBank/DDBJ databases">
        <title>Microsymbionts genomes from the relict species Vavilovia formosa (Stev.) Fed.</title>
        <authorList>
            <person name="Kopat V."/>
            <person name="Chirak E."/>
            <person name="Kimeklis A."/>
            <person name="Andronov E."/>
        </authorList>
    </citation>
    <scope>NUCLEOTIDE SEQUENCE [LARGE SCALE GENOMIC DNA]</scope>
    <source>
        <strain evidence="2 3">Vaf07</strain>
    </source>
</reference>
<accession>A0A163XB82</accession>
<keyword evidence="3" id="KW-1185">Reference proteome</keyword>
<dbReference type="Proteomes" id="UP000076574">
    <property type="component" value="Unassembled WGS sequence"/>
</dbReference>
<keyword evidence="1" id="KW-1133">Transmembrane helix</keyword>
<feature type="transmembrane region" description="Helical" evidence="1">
    <location>
        <begin position="15"/>
        <end position="35"/>
    </location>
</feature>